<dbReference type="InterPro" id="IPR005119">
    <property type="entry name" value="LysR_subst-bd"/>
</dbReference>
<dbReference type="SUPFAM" id="SSF53850">
    <property type="entry name" value="Periplasmic binding protein-like II"/>
    <property type="match status" value="1"/>
</dbReference>
<dbReference type="Pfam" id="PF03466">
    <property type="entry name" value="LysR_substrate"/>
    <property type="match status" value="1"/>
</dbReference>
<dbReference type="RefSeq" id="WP_043437541.1">
    <property type="nucleotide sequence ID" value="NZ_CP009313.1"/>
</dbReference>
<dbReference type="SUPFAM" id="SSF46785">
    <property type="entry name" value="Winged helix' DNA-binding domain"/>
    <property type="match status" value="1"/>
</dbReference>
<evidence type="ECO:0000313" key="5">
    <source>
        <dbReference type="EMBL" id="AJE39203.1"/>
    </source>
</evidence>
<dbReference type="PANTHER" id="PTHR30346">
    <property type="entry name" value="TRANSCRIPTIONAL DUAL REGULATOR HCAR-RELATED"/>
    <property type="match status" value="1"/>
</dbReference>
<dbReference type="GO" id="GO:0032993">
    <property type="term" value="C:protein-DNA complex"/>
    <property type="evidence" value="ECO:0007669"/>
    <property type="project" value="TreeGrafter"/>
</dbReference>
<keyword evidence="3" id="KW-0238">DNA-binding</keyword>
<keyword evidence="2" id="KW-0805">Transcription regulation</keyword>
<dbReference type="Proteomes" id="UP000031526">
    <property type="component" value="Chromosome"/>
</dbReference>
<organism evidence="5 6">
    <name type="scientific">Streptomyces nodosus</name>
    <dbReference type="NCBI Taxonomy" id="40318"/>
    <lineage>
        <taxon>Bacteria</taxon>
        <taxon>Bacillati</taxon>
        <taxon>Actinomycetota</taxon>
        <taxon>Actinomycetes</taxon>
        <taxon>Kitasatosporales</taxon>
        <taxon>Streptomycetaceae</taxon>
        <taxon>Streptomyces</taxon>
    </lineage>
</organism>
<dbReference type="FunFam" id="1.10.10.10:FF:000001">
    <property type="entry name" value="LysR family transcriptional regulator"/>
    <property type="match status" value="1"/>
</dbReference>
<dbReference type="EMBL" id="CP009313">
    <property type="protein sequence ID" value="AJE39203.1"/>
    <property type="molecule type" value="Genomic_DNA"/>
</dbReference>
<dbReference type="GO" id="GO:0003677">
    <property type="term" value="F:DNA binding"/>
    <property type="evidence" value="ECO:0007669"/>
    <property type="project" value="UniProtKB-KW"/>
</dbReference>
<reference evidence="6" key="1">
    <citation type="submission" date="2014-09" db="EMBL/GenBank/DDBJ databases">
        <title>Sequence of the Streptomyces nodosus genome.</title>
        <authorList>
            <person name="Sweeney P."/>
            <person name="Stephens N."/>
            <person name="Murphy C."/>
            <person name="Caffrey P."/>
        </authorList>
    </citation>
    <scope>NUCLEOTIDE SEQUENCE [LARGE SCALE GENOMIC DNA]</scope>
    <source>
        <strain evidence="6">ATCC 14899</strain>
    </source>
</reference>
<dbReference type="PROSITE" id="PS50931">
    <property type="entry name" value="HTH_LYSR"/>
    <property type="match status" value="1"/>
</dbReference>
<dbReference type="AlphaFoldDB" id="A0A0B5D7F1"/>
<dbReference type="InterPro" id="IPR036390">
    <property type="entry name" value="WH_DNA-bd_sf"/>
</dbReference>
<gene>
    <name evidence="5" type="ORF">SNOD_03540</name>
</gene>
<dbReference type="Gene3D" id="3.40.190.10">
    <property type="entry name" value="Periplasmic binding protein-like II"/>
    <property type="match status" value="2"/>
</dbReference>
<dbReference type="HOGENOM" id="CLU_039613_6_4_11"/>
<evidence type="ECO:0000256" key="4">
    <source>
        <dbReference type="ARBA" id="ARBA00023163"/>
    </source>
</evidence>
<dbReference type="STRING" id="40318.SNOD_03540"/>
<keyword evidence="4" id="KW-0804">Transcription</keyword>
<dbReference type="Pfam" id="PF00126">
    <property type="entry name" value="HTH_1"/>
    <property type="match status" value="1"/>
</dbReference>
<accession>A0A0B5D7F1</accession>
<dbReference type="InterPro" id="IPR036388">
    <property type="entry name" value="WH-like_DNA-bd_sf"/>
</dbReference>
<proteinExistence type="inferred from homology"/>
<dbReference type="PANTHER" id="PTHR30346:SF0">
    <property type="entry name" value="HCA OPERON TRANSCRIPTIONAL ACTIVATOR HCAR"/>
    <property type="match status" value="1"/>
</dbReference>
<evidence type="ECO:0000256" key="2">
    <source>
        <dbReference type="ARBA" id="ARBA00023015"/>
    </source>
</evidence>
<dbReference type="Gene3D" id="1.10.10.10">
    <property type="entry name" value="Winged helix-like DNA-binding domain superfamily/Winged helix DNA-binding domain"/>
    <property type="match status" value="1"/>
</dbReference>
<protein>
    <submittedName>
        <fullName evidence="5">Uncharacterized protein</fullName>
    </submittedName>
</protein>
<evidence type="ECO:0000313" key="6">
    <source>
        <dbReference type="Proteomes" id="UP000031526"/>
    </source>
</evidence>
<comment type="similarity">
    <text evidence="1">Belongs to the LysR transcriptional regulatory family.</text>
</comment>
<reference evidence="5 6" key="2">
    <citation type="journal article" date="2016" name="Appl. Microbiol. Biotechnol.">
        <title>Exploiting the genome sequence of Streptomyces nodosus for enhanced antibiotic production.</title>
        <authorList>
            <person name="Sweeney P."/>
            <person name="Murphy C.D."/>
            <person name="Caffrey P."/>
        </authorList>
    </citation>
    <scope>NUCLEOTIDE SEQUENCE [LARGE SCALE GENOMIC DNA]</scope>
    <source>
        <strain evidence="5 6">ATCC 14899</strain>
    </source>
</reference>
<dbReference type="PRINTS" id="PR00039">
    <property type="entry name" value="HTHLYSR"/>
</dbReference>
<dbReference type="InterPro" id="IPR000847">
    <property type="entry name" value="LysR_HTH_N"/>
</dbReference>
<dbReference type="GO" id="GO:0003700">
    <property type="term" value="F:DNA-binding transcription factor activity"/>
    <property type="evidence" value="ECO:0007669"/>
    <property type="project" value="InterPro"/>
</dbReference>
<name>A0A0B5D7F1_9ACTN</name>
<sequence>MDRLETRELEYVVAVAEELHFSRAAERLGIAQPPLSRAIARLERRMGVRLFERSSRRVELTPAGGAFLDECRRLLQQLDAAVHRTQQAAGPTRLVVAVRPGGGSGLLTQLVRSHDGIAPEFTFTHDQVGALRDGSADVALVCLDSDDLTGLCTVEVGKEHPVALLPGGHPLARRQAVTTIELRQDSTYREQCPPVGLDEILDRVALGRLVTVVGSAVVGRLPQEVAAVAVLDLPATTLAVAWPQHMRRPEVAAFARTARRLCADPGITP</sequence>
<keyword evidence="6" id="KW-1185">Reference proteome</keyword>
<evidence type="ECO:0000256" key="3">
    <source>
        <dbReference type="ARBA" id="ARBA00023125"/>
    </source>
</evidence>
<evidence type="ECO:0000256" key="1">
    <source>
        <dbReference type="ARBA" id="ARBA00009437"/>
    </source>
</evidence>